<accession>A0A1G6ZIS3</accession>
<evidence type="ECO:0000313" key="2">
    <source>
        <dbReference type="EMBL" id="SDE02312.1"/>
    </source>
</evidence>
<reference evidence="3" key="1">
    <citation type="submission" date="2016-10" db="EMBL/GenBank/DDBJ databases">
        <authorList>
            <person name="Varghese N."/>
            <person name="Submissions S."/>
        </authorList>
    </citation>
    <scope>NUCLEOTIDE SEQUENCE [LARGE SCALE GENOMIC DNA]</scope>
    <source>
        <strain evidence="3">DSM 18609</strain>
    </source>
</reference>
<dbReference type="Proteomes" id="UP000199455">
    <property type="component" value="Unassembled WGS sequence"/>
</dbReference>
<organism evidence="2 3">
    <name type="scientific">Pedobacter soli</name>
    <dbReference type="NCBI Taxonomy" id="390242"/>
    <lineage>
        <taxon>Bacteria</taxon>
        <taxon>Pseudomonadati</taxon>
        <taxon>Bacteroidota</taxon>
        <taxon>Sphingobacteriia</taxon>
        <taxon>Sphingobacteriales</taxon>
        <taxon>Sphingobacteriaceae</taxon>
        <taxon>Pedobacter</taxon>
    </lineage>
</organism>
<keyword evidence="1" id="KW-0732">Signal</keyword>
<protein>
    <submittedName>
        <fullName evidence="2">Uncharacterized protein</fullName>
    </submittedName>
</protein>
<dbReference type="EMBL" id="FMZH01000010">
    <property type="protein sequence ID" value="SDE02312.1"/>
    <property type="molecule type" value="Genomic_DNA"/>
</dbReference>
<evidence type="ECO:0000256" key="1">
    <source>
        <dbReference type="SAM" id="SignalP"/>
    </source>
</evidence>
<sequence length="437" mass="50344">MNKSLKYYTGTVLALLLMLSNINVYAQSRAQIAAQLSRLINSSSYSDELQYYNNAIDAGCNTLTHSFDTFMSVSFTRTEKFARVSSTYRNIPWKDLQFITHEKIRTSTVYLFFLEPVVQSRALKYGAYYKNKYTDNTIERPVRSIALHIQNKDLLVFERLCFQLKYADAPLAVQAVPAIKAFPQFTAPKILPPSKNDAQYVVFDATTGYKCGTQEWPSYWCRFFKLQGIDISNMGSDDMKAKSLLMQNYWNKYCYSFTTNNWRGITGGSITTLLDISQDAGSNDAFGLIAYRVKGNVNFLNPFNGKNYFDNLCASFAKKEHYVEYEKEEVQREWEYLQSRMKRWGTKPSAQMLYLYKYSAKDHAELIETILCNSQGEGVFAGLKSDPAQYLLQVYNTGLRNFDEAVLLFEGTFKTQISSVDKATFRKTLKYQEVLWD</sequence>
<keyword evidence="3" id="KW-1185">Reference proteome</keyword>
<name>A0A1G6ZIS3_9SPHI</name>
<feature type="signal peptide" evidence="1">
    <location>
        <begin position="1"/>
        <end position="26"/>
    </location>
</feature>
<dbReference type="AlphaFoldDB" id="A0A1G6ZIS3"/>
<proteinExistence type="predicted"/>
<dbReference type="RefSeq" id="WP_090771602.1">
    <property type="nucleotide sequence ID" value="NZ_FMZH01000010.1"/>
</dbReference>
<evidence type="ECO:0000313" key="3">
    <source>
        <dbReference type="Proteomes" id="UP000199455"/>
    </source>
</evidence>
<gene>
    <name evidence="2" type="ORF">SAMN04488024_110122</name>
</gene>
<feature type="chain" id="PRO_5011660617" evidence="1">
    <location>
        <begin position="27"/>
        <end position="437"/>
    </location>
</feature>